<dbReference type="InterPro" id="IPR036902">
    <property type="entry name" value="Ta1353-like_sf"/>
</dbReference>
<protein>
    <recommendedName>
        <fullName evidence="3">Adenosine monophosphate-protein transferase</fullName>
    </recommendedName>
</protein>
<comment type="caution">
    <text evidence="1">The sequence shown here is derived from an EMBL/GenBank/DDBJ whole genome shotgun (WGS) entry which is preliminary data.</text>
</comment>
<accession>A0A1F5E675</accession>
<proteinExistence type="predicted"/>
<reference evidence="1 2" key="1">
    <citation type="journal article" date="2016" name="Nat. Commun.">
        <title>Thousands of microbial genomes shed light on interconnected biogeochemical processes in an aquifer system.</title>
        <authorList>
            <person name="Anantharaman K."/>
            <person name="Brown C.T."/>
            <person name="Hug L.A."/>
            <person name="Sharon I."/>
            <person name="Castelle C.J."/>
            <person name="Probst A.J."/>
            <person name="Thomas B.C."/>
            <person name="Singh A."/>
            <person name="Wilkins M.J."/>
            <person name="Karaoz U."/>
            <person name="Brodie E.L."/>
            <person name="Williams K.H."/>
            <person name="Hubbard S.S."/>
            <person name="Banfield J.F."/>
        </authorList>
    </citation>
    <scope>NUCLEOTIDE SEQUENCE [LARGE SCALE GENOMIC DNA]</scope>
</reference>
<dbReference type="Proteomes" id="UP000177006">
    <property type="component" value="Unassembled WGS sequence"/>
</dbReference>
<dbReference type="PANTHER" id="PTHR36155:SF1">
    <property type="entry name" value="BLL5354 PROTEIN"/>
    <property type="match status" value="1"/>
</dbReference>
<evidence type="ECO:0000313" key="2">
    <source>
        <dbReference type="Proteomes" id="UP000177006"/>
    </source>
</evidence>
<sequence>MKLQSVKIEKPAEINFIFGQSHFIKSVEDLHEVLVTAVPGVKFGLAFCEASGPCLIRKSGTDEEMIMLAVRNAQVVGAGHSFFIFLKNAFPINFLNQIKQLPEICHIFCATANPTEVVVMQTKLGRAVLGVVDGGSPKGIETSKDEKSRKEFLRRIGYKLT</sequence>
<dbReference type="Pfam" id="PF04008">
    <property type="entry name" value="Adenosine_kin"/>
    <property type="match status" value="1"/>
</dbReference>
<dbReference type="SUPFAM" id="SSF103165">
    <property type="entry name" value="Ta1353-like"/>
    <property type="match status" value="1"/>
</dbReference>
<dbReference type="STRING" id="1797457.A2160_05825"/>
<dbReference type="Gene3D" id="3.40.1520.10">
    <property type="entry name" value="Ta1353-like"/>
    <property type="match status" value="1"/>
</dbReference>
<evidence type="ECO:0008006" key="3">
    <source>
        <dbReference type="Google" id="ProtNLM"/>
    </source>
</evidence>
<gene>
    <name evidence="1" type="ORF">A2160_05825</name>
</gene>
<dbReference type="InterPro" id="IPR007153">
    <property type="entry name" value="Adenosine_kinase"/>
</dbReference>
<name>A0A1F5E675_9BACT</name>
<organism evidence="1 2">
    <name type="scientific">Candidatus Beckwithbacteria bacterium RBG_13_42_9</name>
    <dbReference type="NCBI Taxonomy" id="1797457"/>
    <lineage>
        <taxon>Bacteria</taxon>
        <taxon>Candidatus Beckwithiibacteriota</taxon>
    </lineage>
</organism>
<dbReference type="PANTHER" id="PTHR36155">
    <property type="entry name" value="BLL5354 PROTEIN"/>
    <property type="match status" value="1"/>
</dbReference>
<dbReference type="AlphaFoldDB" id="A0A1F5E675"/>
<evidence type="ECO:0000313" key="1">
    <source>
        <dbReference type="EMBL" id="OGD62875.1"/>
    </source>
</evidence>
<dbReference type="EMBL" id="MEZK01000015">
    <property type="protein sequence ID" value="OGD62875.1"/>
    <property type="molecule type" value="Genomic_DNA"/>
</dbReference>